<feature type="compositionally biased region" description="Pro residues" evidence="6">
    <location>
        <begin position="122"/>
        <end position="131"/>
    </location>
</feature>
<dbReference type="SMART" id="SM00230">
    <property type="entry name" value="CysPc"/>
    <property type="match status" value="1"/>
</dbReference>
<evidence type="ECO:0000313" key="8">
    <source>
        <dbReference type="Proteomes" id="UP000694888"/>
    </source>
</evidence>
<dbReference type="Gene3D" id="3.90.70.10">
    <property type="entry name" value="Cysteine proteinases"/>
    <property type="match status" value="1"/>
</dbReference>
<dbReference type="RefSeq" id="XP_005089461.1">
    <property type="nucleotide sequence ID" value="XM_005089404.3"/>
</dbReference>
<dbReference type="InterPro" id="IPR000169">
    <property type="entry name" value="Pept_cys_AS"/>
</dbReference>
<dbReference type="PANTHER" id="PTHR10183">
    <property type="entry name" value="CALPAIN"/>
    <property type="match status" value="1"/>
</dbReference>
<evidence type="ECO:0000313" key="9">
    <source>
        <dbReference type="RefSeq" id="XP_005089461.1"/>
    </source>
</evidence>
<dbReference type="Proteomes" id="UP000694888">
    <property type="component" value="Unplaced"/>
</dbReference>
<dbReference type="Gene3D" id="2.60.120.380">
    <property type="match status" value="2"/>
</dbReference>
<organism evidence="8 9">
    <name type="scientific">Aplysia californica</name>
    <name type="common">California sea hare</name>
    <dbReference type="NCBI Taxonomy" id="6500"/>
    <lineage>
        <taxon>Eukaryota</taxon>
        <taxon>Metazoa</taxon>
        <taxon>Spiralia</taxon>
        <taxon>Lophotrochozoa</taxon>
        <taxon>Mollusca</taxon>
        <taxon>Gastropoda</taxon>
        <taxon>Heterobranchia</taxon>
        <taxon>Euthyneura</taxon>
        <taxon>Tectipleura</taxon>
        <taxon>Aplysiida</taxon>
        <taxon>Aplysioidea</taxon>
        <taxon>Aplysiidae</taxon>
        <taxon>Aplysia</taxon>
    </lineage>
</organism>
<feature type="active site" evidence="5">
    <location>
        <position position="274"/>
    </location>
</feature>
<accession>A0ABM0JAV1</accession>
<dbReference type="SMART" id="SM00720">
    <property type="entry name" value="calpain_III"/>
    <property type="match status" value="1"/>
</dbReference>
<sequence length="834" mass="93290">MGCASSKSSSSSGHRNRRPSTSSDKSKDWKEEKEEAKPLKEDRNNEDEKKLHNGDNTTDDDKTFELPKPPTPRPKPPTPERVRRLREERENDDKASEEERAEPSPQPPTPPPPEPEKERTSPQPPPSPKPEPVPEPKPETEHKPEPEPEPKPEAAPAPDLAPPEDDEEDDMEEDDTPFDDDGVRDIEGYSMNAVGLLDKTVDFRTNNVEDESEVKPVVAPGALYTDEEFPLEIAIVQDHSGVEWKRPGEFVDNPKLFSDGATRFDIGQGSAGTCWFLSTVANIAGNKSMIDQVIPDSAYLIENPAEYDGTFHARFFRFGKWEDVYTDDFLPVIYGNVLWGAKSTTDEREMWVALLEKAFARLYGSYDAVYGGQPGDAYLLLTGGIGERIDLDSHTDKASALFKRIKNALNSGCQVACVVPDEYDNHQGLVGGHAYSLVGTAEVGRTKLMRVRNPWGHGEWKGAWSDGSSEWLSIPDNSISAPNKDDGEFYVSLPDFMTYFSQTTICSLTPDFDCDGTSDSLNHVLGIYGEWKQGCTGGFHKLLKNPRYCFEISDAGMMEDGTVPFVAQIIQQSQKRKADNISVRCDIFKILGDRIKPTGRCIAMEIQGQKTNVYAPELQTSFRHKLKPGRYMLVPSTLDEGLEKAFLLRAFSSAPLLNIKEITPDVNLVSCENEETLEINGRVEKLSFDKTLFGEFIAGQNAGGQVSHRDSYHLNPQYLINIPDKGRDVPLVVHIMQVQEEPQYPVGIRLFNLGSGAKPPLDINYLYDHYNDSPNHLEGSQAKFMISWDVDVRYMLPPGKYVAVVHMDEPNTQKEFSIVFKSNTQIRIKGYQTG</sequence>
<feature type="active site" evidence="5">
    <location>
        <position position="433"/>
    </location>
</feature>
<dbReference type="PROSITE" id="PS50203">
    <property type="entry name" value="CALPAIN_CAT"/>
    <property type="match status" value="1"/>
</dbReference>
<feature type="active site" evidence="5">
    <location>
        <position position="453"/>
    </location>
</feature>
<dbReference type="PRINTS" id="PR00704">
    <property type="entry name" value="CALPAIN"/>
</dbReference>
<dbReference type="Pfam" id="PF00648">
    <property type="entry name" value="Peptidase_C2"/>
    <property type="match status" value="1"/>
</dbReference>
<protein>
    <submittedName>
        <fullName evidence="9 10">Calpain-2 catalytic subunit</fullName>
    </submittedName>
</protein>
<evidence type="ECO:0000259" key="7">
    <source>
        <dbReference type="PROSITE" id="PS50203"/>
    </source>
</evidence>
<evidence type="ECO:0000256" key="5">
    <source>
        <dbReference type="PROSITE-ProRule" id="PRU00239"/>
    </source>
</evidence>
<keyword evidence="4 5" id="KW-0788">Thiol protease</keyword>
<dbReference type="GeneID" id="101848085"/>
<dbReference type="InterPro" id="IPR038765">
    <property type="entry name" value="Papain-like_cys_pep_sf"/>
</dbReference>
<dbReference type="Pfam" id="PF01067">
    <property type="entry name" value="Calpain_III"/>
    <property type="match status" value="2"/>
</dbReference>
<feature type="domain" description="Calpain catalytic" evidence="7">
    <location>
        <begin position="219"/>
        <end position="509"/>
    </location>
</feature>
<dbReference type="InterPro" id="IPR022684">
    <property type="entry name" value="Calpain_cysteine_protease"/>
</dbReference>
<dbReference type="InterPro" id="IPR022682">
    <property type="entry name" value="Calpain_domain_III"/>
</dbReference>
<evidence type="ECO:0000256" key="6">
    <source>
        <dbReference type="SAM" id="MobiDB-lite"/>
    </source>
</evidence>
<dbReference type="SUPFAM" id="SSF49758">
    <property type="entry name" value="Calpain large subunit, middle domain (domain III)"/>
    <property type="match status" value="2"/>
</dbReference>
<evidence type="ECO:0000313" key="10">
    <source>
        <dbReference type="RefSeq" id="XP_005089462.1"/>
    </source>
</evidence>
<dbReference type="CDD" id="cd00044">
    <property type="entry name" value="CysPc"/>
    <property type="match status" value="1"/>
</dbReference>
<dbReference type="InterPro" id="IPR001300">
    <property type="entry name" value="Peptidase_C2_calpain_cat"/>
</dbReference>
<keyword evidence="8" id="KW-1185">Reference proteome</keyword>
<gene>
    <name evidence="9 10" type="primary">LOC101848085</name>
</gene>
<dbReference type="PANTHER" id="PTHR10183:SF379">
    <property type="entry name" value="CALPAIN-5"/>
    <property type="match status" value="1"/>
</dbReference>
<evidence type="ECO:0000256" key="2">
    <source>
        <dbReference type="ARBA" id="ARBA00022670"/>
    </source>
</evidence>
<dbReference type="PROSITE" id="PS00139">
    <property type="entry name" value="THIOL_PROTEASE_CYS"/>
    <property type="match status" value="1"/>
</dbReference>
<keyword evidence="2 5" id="KW-0645">Protease</keyword>
<evidence type="ECO:0000256" key="4">
    <source>
        <dbReference type="ARBA" id="ARBA00022807"/>
    </source>
</evidence>
<feature type="compositionally biased region" description="Acidic residues" evidence="6">
    <location>
        <begin position="162"/>
        <end position="180"/>
    </location>
</feature>
<feature type="compositionally biased region" description="Low complexity" evidence="6">
    <location>
        <begin position="1"/>
        <end position="12"/>
    </location>
</feature>
<feature type="compositionally biased region" description="Pro residues" evidence="6">
    <location>
        <begin position="67"/>
        <end position="77"/>
    </location>
</feature>
<evidence type="ECO:0000256" key="1">
    <source>
        <dbReference type="ARBA" id="ARBA00007623"/>
    </source>
</evidence>
<feature type="compositionally biased region" description="Basic and acidic residues" evidence="6">
    <location>
        <begin position="24"/>
        <end position="65"/>
    </location>
</feature>
<evidence type="ECO:0000256" key="3">
    <source>
        <dbReference type="ARBA" id="ARBA00022801"/>
    </source>
</evidence>
<proteinExistence type="inferred from homology"/>
<feature type="region of interest" description="Disordered" evidence="6">
    <location>
        <begin position="1"/>
        <end position="185"/>
    </location>
</feature>
<name>A0ABM0JAV1_APLCA</name>
<dbReference type="InterPro" id="IPR022683">
    <property type="entry name" value="Calpain_III"/>
</dbReference>
<dbReference type="SUPFAM" id="SSF54001">
    <property type="entry name" value="Cysteine proteinases"/>
    <property type="match status" value="1"/>
</dbReference>
<keyword evidence="3 5" id="KW-0378">Hydrolase</keyword>
<feature type="compositionally biased region" description="Basic and acidic residues" evidence="6">
    <location>
        <begin position="132"/>
        <end position="152"/>
    </location>
</feature>
<feature type="compositionally biased region" description="Pro residues" evidence="6">
    <location>
        <begin position="104"/>
        <end position="113"/>
    </location>
</feature>
<dbReference type="RefSeq" id="XP_005089462.1">
    <property type="nucleotide sequence ID" value="XM_005089405.3"/>
</dbReference>
<feature type="compositionally biased region" description="Basic and acidic residues" evidence="6">
    <location>
        <begin position="78"/>
        <end position="102"/>
    </location>
</feature>
<reference evidence="9 10" key="1">
    <citation type="submission" date="2025-05" db="UniProtKB">
        <authorList>
            <consortium name="RefSeq"/>
        </authorList>
    </citation>
    <scope>IDENTIFICATION</scope>
</reference>
<dbReference type="InterPro" id="IPR036213">
    <property type="entry name" value="Calpain_III_sf"/>
</dbReference>
<comment type="similarity">
    <text evidence="1">Belongs to the peptidase C2 family.</text>
</comment>